<proteinExistence type="predicted"/>
<comment type="caution">
    <text evidence="1">The sequence shown here is derived from an EMBL/GenBank/DDBJ whole genome shotgun (WGS) entry which is preliminary data.</text>
</comment>
<organism evidence="1 2">
    <name type="scientific">Dallia pectoralis</name>
    <name type="common">Alaska blackfish</name>
    <dbReference type="NCBI Taxonomy" id="75939"/>
    <lineage>
        <taxon>Eukaryota</taxon>
        <taxon>Metazoa</taxon>
        <taxon>Chordata</taxon>
        <taxon>Craniata</taxon>
        <taxon>Vertebrata</taxon>
        <taxon>Euteleostomi</taxon>
        <taxon>Actinopterygii</taxon>
        <taxon>Neopterygii</taxon>
        <taxon>Teleostei</taxon>
        <taxon>Protacanthopterygii</taxon>
        <taxon>Esociformes</taxon>
        <taxon>Umbridae</taxon>
        <taxon>Dallia</taxon>
    </lineage>
</organism>
<gene>
    <name evidence="1" type="ORF">DPEC_G00044990</name>
</gene>
<sequence length="168" mass="19297">MTNFVRTSRKVFSQGLLTILEHFGESGRILPRAQRMPSRGRAVLPLPRRLAVINRRTGKSGWMGGWSFPSGRRNGNQEKRKEKKMYPCLDACRTRRHWCSWLAALGGCPWTPAEIWGLELPGWLAYIPPTYSQPPLSPYPPSTHSPELPFLLPSLCFHLCSFRRRRPL</sequence>
<reference evidence="1" key="1">
    <citation type="submission" date="2021-05" db="EMBL/GenBank/DDBJ databases">
        <authorList>
            <person name="Pan Q."/>
            <person name="Jouanno E."/>
            <person name="Zahm M."/>
            <person name="Klopp C."/>
            <person name="Cabau C."/>
            <person name="Louis A."/>
            <person name="Berthelot C."/>
            <person name="Parey E."/>
            <person name="Roest Crollius H."/>
            <person name="Montfort J."/>
            <person name="Robinson-Rechavi M."/>
            <person name="Bouchez O."/>
            <person name="Lampietro C."/>
            <person name="Lopez Roques C."/>
            <person name="Donnadieu C."/>
            <person name="Postlethwait J."/>
            <person name="Bobe J."/>
            <person name="Dillon D."/>
            <person name="Chandos A."/>
            <person name="von Hippel F."/>
            <person name="Guiguen Y."/>
        </authorList>
    </citation>
    <scope>NUCLEOTIDE SEQUENCE</scope>
    <source>
        <strain evidence="1">YG-Jan2019</strain>
    </source>
</reference>
<evidence type="ECO:0000313" key="1">
    <source>
        <dbReference type="EMBL" id="KAJ8012640.1"/>
    </source>
</evidence>
<keyword evidence="2" id="KW-1185">Reference proteome</keyword>
<dbReference type="Proteomes" id="UP001157502">
    <property type="component" value="Chromosome 4"/>
</dbReference>
<accession>A0ACC2HA91</accession>
<dbReference type="EMBL" id="CM055731">
    <property type="protein sequence ID" value="KAJ8012640.1"/>
    <property type="molecule type" value="Genomic_DNA"/>
</dbReference>
<protein>
    <submittedName>
        <fullName evidence="1">Uncharacterized protein</fullName>
    </submittedName>
</protein>
<name>A0ACC2HA91_DALPE</name>
<evidence type="ECO:0000313" key="2">
    <source>
        <dbReference type="Proteomes" id="UP001157502"/>
    </source>
</evidence>